<sequence>MSWDYLQNQQTWNSIRSKIKALVSRQPNYTSLEAEDLLHEAMTKLLERPDRIIKQPDAYLRSMVLNMMRDAQRVKQYRELGSEDEIWQSLQDPTPLQDEILEIRQQIEVLCSKYKQLSKYNRTILEMSRIDGLTHKEIAKCMNISVSAVEKHIAKALKILSSD</sequence>
<keyword evidence="3" id="KW-0731">Sigma factor</keyword>
<dbReference type="InterPro" id="IPR013324">
    <property type="entry name" value="RNA_pol_sigma_r3/r4-like"/>
</dbReference>
<dbReference type="InterPro" id="IPR013325">
    <property type="entry name" value="RNA_pol_sigma_r2"/>
</dbReference>
<dbReference type="SUPFAM" id="SSF88946">
    <property type="entry name" value="Sigma2 domain of RNA polymerase sigma factors"/>
    <property type="match status" value="1"/>
</dbReference>
<dbReference type="InterPro" id="IPR013249">
    <property type="entry name" value="RNA_pol_sigma70_r4_t2"/>
</dbReference>
<comment type="similarity">
    <text evidence="1">Belongs to the sigma-70 factor family. ECF subfamily.</text>
</comment>
<dbReference type="GO" id="GO:0006352">
    <property type="term" value="P:DNA-templated transcription initiation"/>
    <property type="evidence" value="ECO:0007669"/>
    <property type="project" value="InterPro"/>
</dbReference>
<protein>
    <recommendedName>
        <fullName evidence="5">RNA polymerase sigma factor 70 region 4 type 2 domain-containing protein</fullName>
    </recommendedName>
</protein>
<keyword evidence="2" id="KW-0805">Transcription regulation</keyword>
<dbReference type="PANTHER" id="PTHR43133">
    <property type="entry name" value="RNA POLYMERASE ECF-TYPE SIGMA FACTO"/>
    <property type="match status" value="1"/>
</dbReference>
<proteinExistence type="inferred from homology"/>
<dbReference type="EMBL" id="CP014687">
    <property type="protein sequence ID" value="AQT04535.1"/>
    <property type="molecule type" value="Genomic_DNA"/>
</dbReference>
<dbReference type="KEGG" id="aper:A0U91_05670"/>
<dbReference type="GO" id="GO:0003677">
    <property type="term" value="F:DNA binding"/>
    <property type="evidence" value="ECO:0007669"/>
    <property type="project" value="InterPro"/>
</dbReference>
<evidence type="ECO:0000256" key="2">
    <source>
        <dbReference type="ARBA" id="ARBA00023015"/>
    </source>
</evidence>
<evidence type="ECO:0000256" key="1">
    <source>
        <dbReference type="ARBA" id="ARBA00010641"/>
    </source>
</evidence>
<feature type="domain" description="RNA polymerase sigma factor 70 region 4 type 2" evidence="5">
    <location>
        <begin position="116"/>
        <end position="159"/>
    </location>
</feature>
<gene>
    <name evidence="6" type="ORF">A0U91_05670</name>
</gene>
<dbReference type="Gene3D" id="1.10.10.10">
    <property type="entry name" value="Winged helix-like DNA-binding domain superfamily/Winged helix DNA-binding domain"/>
    <property type="match status" value="1"/>
</dbReference>
<dbReference type="GO" id="GO:0016987">
    <property type="term" value="F:sigma factor activity"/>
    <property type="evidence" value="ECO:0007669"/>
    <property type="project" value="UniProtKB-KW"/>
</dbReference>
<dbReference type="STRING" id="1076596.A0U91_05670"/>
<evidence type="ECO:0000259" key="5">
    <source>
        <dbReference type="Pfam" id="PF08281"/>
    </source>
</evidence>
<evidence type="ECO:0000256" key="3">
    <source>
        <dbReference type="ARBA" id="ARBA00023082"/>
    </source>
</evidence>
<name>A0A1U9LDJ7_9PROT</name>
<evidence type="ECO:0000313" key="6">
    <source>
        <dbReference type="EMBL" id="AQT04535.1"/>
    </source>
</evidence>
<dbReference type="PANTHER" id="PTHR43133:SF63">
    <property type="entry name" value="RNA POLYMERASE SIGMA FACTOR FECI-RELATED"/>
    <property type="match status" value="1"/>
</dbReference>
<dbReference type="InterPro" id="IPR014284">
    <property type="entry name" value="RNA_pol_sigma-70_dom"/>
</dbReference>
<dbReference type="AlphaFoldDB" id="A0A1U9LDJ7"/>
<dbReference type="RefSeq" id="WP_077930398.1">
    <property type="nucleotide sequence ID" value="NZ_CP014687.1"/>
</dbReference>
<dbReference type="SUPFAM" id="SSF88659">
    <property type="entry name" value="Sigma3 and sigma4 domains of RNA polymerase sigma factors"/>
    <property type="match status" value="1"/>
</dbReference>
<dbReference type="NCBIfam" id="TIGR02937">
    <property type="entry name" value="sigma70-ECF"/>
    <property type="match status" value="1"/>
</dbReference>
<evidence type="ECO:0000313" key="7">
    <source>
        <dbReference type="Proteomes" id="UP000189055"/>
    </source>
</evidence>
<evidence type="ECO:0000256" key="4">
    <source>
        <dbReference type="ARBA" id="ARBA00023163"/>
    </source>
</evidence>
<dbReference type="InterPro" id="IPR039425">
    <property type="entry name" value="RNA_pol_sigma-70-like"/>
</dbReference>
<dbReference type="InterPro" id="IPR036388">
    <property type="entry name" value="WH-like_DNA-bd_sf"/>
</dbReference>
<dbReference type="Proteomes" id="UP000189055">
    <property type="component" value="Chromosome"/>
</dbReference>
<dbReference type="Pfam" id="PF08281">
    <property type="entry name" value="Sigma70_r4_2"/>
    <property type="match status" value="1"/>
</dbReference>
<accession>A0A1U9LDJ7</accession>
<reference evidence="6 7" key="1">
    <citation type="submission" date="2016-03" db="EMBL/GenBank/DDBJ databases">
        <title>Acetic acid bacteria sequencing.</title>
        <authorList>
            <person name="Brandt J."/>
            <person name="Jakob F."/>
            <person name="Vogel R.F."/>
        </authorList>
    </citation>
    <scope>NUCLEOTIDE SEQUENCE [LARGE SCALE GENOMIC DNA]</scope>
    <source>
        <strain evidence="6 7">TMW2.1084</strain>
    </source>
</reference>
<organism evidence="6 7">
    <name type="scientific">Acetobacter persici</name>
    <dbReference type="NCBI Taxonomy" id="1076596"/>
    <lineage>
        <taxon>Bacteria</taxon>
        <taxon>Pseudomonadati</taxon>
        <taxon>Pseudomonadota</taxon>
        <taxon>Alphaproteobacteria</taxon>
        <taxon>Acetobacterales</taxon>
        <taxon>Acetobacteraceae</taxon>
        <taxon>Acetobacter</taxon>
    </lineage>
</organism>
<keyword evidence="4" id="KW-0804">Transcription</keyword>